<evidence type="ECO:0000256" key="3">
    <source>
        <dbReference type="ARBA" id="ARBA00006958"/>
    </source>
</evidence>
<name>A0A151JP65_9HYME</name>
<protein>
    <submittedName>
        <fullName evidence="9">Putative nuclease HARBI1</fullName>
    </submittedName>
</protein>
<dbReference type="GO" id="GO:0005634">
    <property type="term" value="C:nucleus"/>
    <property type="evidence" value="ECO:0007669"/>
    <property type="project" value="UniProtKB-SubCell"/>
</dbReference>
<comment type="similarity">
    <text evidence="3">Belongs to the HARBI1 family.</text>
</comment>
<dbReference type="PANTHER" id="PTHR22930:SF85">
    <property type="entry name" value="GH03217P-RELATED"/>
    <property type="match status" value="1"/>
</dbReference>
<reference evidence="9 10" key="1">
    <citation type="submission" date="2015-09" db="EMBL/GenBank/DDBJ databases">
        <title>Trachymyrmex cornetzi WGS genome.</title>
        <authorList>
            <person name="Nygaard S."/>
            <person name="Hu H."/>
            <person name="Boomsma J."/>
            <person name="Zhang G."/>
        </authorList>
    </citation>
    <scope>NUCLEOTIDE SEQUENCE [LARGE SCALE GENOMIC DNA]</scope>
    <source>
        <strain evidence="9">Tcor2-1</strain>
        <tissue evidence="9">Whole body</tissue>
    </source>
</reference>
<feature type="domain" description="DDE Tnp4" evidence="8">
    <location>
        <begin position="167"/>
        <end position="291"/>
    </location>
</feature>
<dbReference type="GO" id="GO:0016787">
    <property type="term" value="F:hydrolase activity"/>
    <property type="evidence" value="ECO:0007669"/>
    <property type="project" value="UniProtKB-KW"/>
</dbReference>
<evidence type="ECO:0000256" key="5">
    <source>
        <dbReference type="ARBA" id="ARBA00022723"/>
    </source>
</evidence>
<keyword evidence="7" id="KW-0539">Nucleus</keyword>
<evidence type="ECO:0000313" key="10">
    <source>
        <dbReference type="Proteomes" id="UP000078492"/>
    </source>
</evidence>
<dbReference type="Proteomes" id="UP000078492">
    <property type="component" value="Unassembled WGS sequence"/>
</dbReference>
<gene>
    <name evidence="9" type="ORF">ALC57_02434</name>
</gene>
<dbReference type="Pfam" id="PF13359">
    <property type="entry name" value="DDE_Tnp_4"/>
    <property type="match status" value="1"/>
</dbReference>
<accession>A0A151JP65</accession>
<keyword evidence="5" id="KW-0479">Metal-binding</keyword>
<evidence type="ECO:0000256" key="4">
    <source>
        <dbReference type="ARBA" id="ARBA00022722"/>
    </source>
</evidence>
<dbReference type="STRING" id="471704.A0A151JP65"/>
<evidence type="ECO:0000259" key="8">
    <source>
        <dbReference type="Pfam" id="PF13359"/>
    </source>
</evidence>
<dbReference type="GO" id="GO:0046872">
    <property type="term" value="F:metal ion binding"/>
    <property type="evidence" value="ECO:0007669"/>
    <property type="project" value="UniProtKB-KW"/>
</dbReference>
<dbReference type="InterPro" id="IPR027806">
    <property type="entry name" value="HARBI1_dom"/>
</dbReference>
<dbReference type="InterPro" id="IPR045249">
    <property type="entry name" value="HARBI1-like"/>
</dbReference>
<dbReference type="AlphaFoldDB" id="A0A151JP65"/>
<evidence type="ECO:0000256" key="6">
    <source>
        <dbReference type="ARBA" id="ARBA00022801"/>
    </source>
</evidence>
<comment type="subcellular location">
    <subcellularLocation>
        <location evidence="2">Nucleus</location>
    </subcellularLocation>
</comment>
<proteinExistence type="inferred from homology"/>
<evidence type="ECO:0000256" key="7">
    <source>
        <dbReference type="ARBA" id="ARBA00023242"/>
    </source>
</evidence>
<comment type="cofactor">
    <cofactor evidence="1">
        <name>a divalent metal cation</name>
        <dbReference type="ChEBI" id="CHEBI:60240"/>
    </cofactor>
</comment>
<dbReference type="EMBL" id="KQ978817">
    <property type="protein sequence ID" value="KYN28153.1"/>
    <property type="molecule type" value="Genomic_DNA"/>
</dbReference>
<keyword evidence="6" id="KW-0378">Hydrolase</keyword>
<dbReference type="GO" id="GO:0004518">
    <property type="term" value="F:nuclease activity"/>
    <property type="evidence" value="ECO:0007669"/>
    <property type="project" value="UniProtKB-KW"/>
</dbReference>
<keyword evidence="4" id="KW-0540">Nuclease</keyword>
<evidence type="ECO:0000256" key="1">
    <source>
        <dbReference type="ARBA" id="ARBA00001968"/>
    </source>
</evidence>
<organism evidence="9 10">
    <name type="scientific">Trachymyrmex cornetzi</name>
    <dbReference type="NCBI Taxonomy" id="471704"/>
    <lineage>
        <taxon>Eukaryota</taxon>
        <taxon>Metazoa</taxon>
        <taxon>Ecdysozoa</taxon>
        <taxon>Arthropoda</taxon>
        <taxon>Hexapoda</taxon>
        <taxon>Insecta</taxon>
        <taxon>Pterygota</taxon>
        <taxon>Neoptera</taxon>
        <taxon>Endopterygota</taxon>
        <taxon>Hymenoptera</taxon>
        <taxon>Apocrita</taxon>
        <taxon>Aculeata</taxon>
        <taxon>Formicoidea</taxon>
        <taxon>Formicidae</taxon>
        <taxon>Myrmicinae</taxon>
        <taxon>Trachymyrmex</taxon>
    </lineage>
</organism>
<dbReference type="PANTHER" id="PTHR22930">
    <property type="match status" value="1"/>
</dbReference>
<sequence length="315" mass="36625">MDRKKIFVLICVNKFLKSLLYLNDDEDDLTACSVSTKNESSNKKIKGYVERIILSFNNQHFKSHFRILPSTFEYILNQIGEKLHGAGNGIELVTPEKQFLIALWHFATPDSYRSIQRFNVSKGTAITAVRRVAKALCEISQRYIIWPNENDIENIVYGFSRARGFPAVCDDRMRFTHIYVGNVGSVHDSRVFQLSAVQQYINDLTKFPNDTHIIGDAAYGLHQHLLDPYPDNGHLTQRQKNYNFCFSSIRMLIERAYAYLKWQWRSLLHVLAVNDLKFASYHIFTCCVLHNICLLQKDELDLQERFMFIRGQAEV</sequence>
<keyword evidence="10" id="KW-1185">Reference proteome</keyword>
<evidence type="ECO:0000256" key="2">
    <source>
        <dbReference type="ARBA" id="ARBA00004123"/>
    </source>
</evidence>
<evidence type="ECO:0000313" key="9">
    <source>
        <dbReference type="EMBL" id="KYN28153.1"/>
    </source>
</evidence>